<dbReference type="Proteomes" id="UP000029867">
    <property type="component" value="Unassembled WGS sequence"/>
</dbReference>
<dbReference type="FunFam" id="3.10.20.90:FF:000155">
    <property type="entry name" value="Ubiquitin-like protein SMT3"/>
    <property type="match status" value="1"/>
</dbReference>
<dbReference type="InterPro" id="IPR000626">
    <property type="entry name" value="Ubiquitin-like_dom"/>
</dbReference>
<dbReference type="InterPro" id="IPR000326">
    <property type="entry name" value="PAP2/HPO"/>
</dbReference>
<gene>
    <name evidence="8" type="ORF">JL09_g4247</name>
</gene>
<sequence>MSMDEFYNRFKMKARDNVLLWAVIVVMILFAGITERFGIASTRPFSLNEIPISYPYIANEKYSDKLLLFVCFLVPLAVTTALIFSDGKSREFQRFYKTISSFTFAMGLAVFITTFLKIRLAKLRPDFLARCGAKLKKGDLETVMFTVDICTAPYGEFVLNDGFKSCPSGHSTVSMCGMLFLSLWLYYTYAREHTNGIVKILCFTPLLVALDVVTSRIYDFKHDYYDVTLGSVIGIAATLVAVQFVHLEELKEEQELILPPEAADSTHINLKVTDGSSEVFFKIKKVTQLKRLMEAFCKRQGRQPNSLRFLYEGQRVEPEDTPESLEMEEGDVIEAHREQVGGSI</sequence>
<keyword evidence="5 6" id="KW-0472">Membrane</keyword>
<dbReference type="PANTHER" id="PTHR10165:SF35">
    <property type="entry name" value="RE23632P"/>
    <property type="match status" value="1"/>
</dbReference>
<dbReference type="SUPFAM" id="SSF54236">
    <property type="entry name" value="Ubiquitin-like"/>
    <property type="match status" value="1"/>
</dbReference>
<comment type="subcellular location">
    <subcellularLocation>
        <location evidence="1">Membrane</location>
        <topology evidence="1">Multi-pass membrane protein</topology>
    </subcellularLocation>
</comment>
<dbReference type="PROSITE" id="PS50053">
    <property type="entry name" value="UBIQUITIN_2"/>
    <property type="match status" value="1"/>
</dbReference>
<keyword evidence="3 6" id="KW-0812">Transmembrane</keyword>
<name>A0A099NUS8_PICKU</name>
<dbReference type="HOGENOM" id="CLU_806675_0_0_1"/>
<feature type="transmembrane region" description="Helical" evidence="6">
    <location>
        <begin position="196"/>
        <end position="218"/>
    </location>
</feature>
<evidence type="ECO:0000256" key="1">
    <source>
        <dbReference type="ARBA" id="ARBA00004141"/>
    </source>
</evidence>
<dbReference type="CDD" id="cd03390">
    <property type="entry name" value="PAP2_containing_1_like"/>
    <property type="match status" value="1"/>
</dbReference>
<evidence type="ECO:0000259" key="7">
    <source>
        <dbReference type="PROSITE" id="PS50053"/>
    </source>
</evidence>
<dbReference type="GO" id="GO:0046839">
    <property type="term" value="P:phospholipid dephosphorylation"/>
    <property type="evidence" value="ECO:0007669"/>
    <property type="project" value="TreeGrafter"/>
</dbReference>
<feature type="transmembrane region" description="Helical" evidence="6">
    <location>
        <begin position="169"/>
        <end position="189"/>
    </location>
</feature>
<feature type="transmembrane region" description="Helical" evidence="6">
    <location>
        <begin position="224"/>
        <end position="245"/>
    </location>
</feature>
<dbReference type="GO" id="GO:0016020">
    <property type="term" value="C:membrane"/>
    <property type="evidence" value="ECO:0007669"/>
    <property type="project" value="UniProtKB-SubCell"/>
</dbReference>
<evidence type="ECO:0000256" key="5">
    <source>
        <dbReference type="ARBA" id="ARBA00023136"/>
    </source>
</evidence>
<dbReference type="VEuPathDB" id="FungiDB:C5L36_0A09790"/>
<feature type="transmembrane region" description="Helical" evidence="6">
    <location>
        <begin position="18"/>
        <end position="39"/>
    </location>
</feature>
<dbReference type="eggNOG" id="KOG3030">
    <property type="taxonomic scope" value="Eukaryota"/>
</dbReference>
<dbReference type="eggNOG" id="KOG1769">
    <property type="taxonomic scope" value="Eukaryota"/>
</dbReference>
<evidence type="ECO:0000256" key="4">
    <source>
        <dbReference type="ARBA" id="ARBA00022989"/>
    </source>
</evidence>
<dbReference type="Gene3D" id="3.10.20.90">
    <property type="entry name" value="Phosphatidylinositol 3-kinase Catalytic Subunit, Chain A, domain 1"/>
    <property type="match status" value="1"/>
</dbReference>
<dbReference type="EMBL" id="JQFK01000062">
    <property type="protein sequence ID" value="KGK36583.1"/>
    <property type="molecule type" value="Genomic_DNA"/>
</dbReference>
<dbReference type="InterPro" id="IPR043216">
    <property type="entry name" value="PAP-like"/>
</dbReference>
<feature type="transmembrane region" description="Helical" evidence="6">
    <location>
        <begin position="66"/>
        <end position="84"/>
    </location>
</feature>
<dbReference type="Gene3D" id="1.20.144.10">
    <property type="entry name" value="Phosphatidic acid phosphatase type 2/haloperoxidase"/>
    <property type="match status" value="1"/>
</dbReference>
<dbReference type="CDD" id="cd16116">
    <property type="entry name" value="Ubl_Smt3_like"/>
    <property type="match status" value="1"/>
</dbReference>
<dbReference type="SMART" id="SM00213">
    <property type="entry name" value="UBQ"/>
    <property type="match status" value="1"/>
</dbReference>
<dbReference type="PANTHER" id="PTHR10165">
    <property type="entry name" value="LIPID PHOSPHATE PHOSPHATASE"/>
    <property type="match status" value="1"/>
</dbReference>
<evidence type="ECO:0000256" key="2">
    <source>
        <dbReference type="ARBA" id="ARBA00008816"/>
    </source>
</evidence>
<dbReference type="InterPro" id="IPR022617">
    <property type="entry name" value="Rad60/SUMO-like_dom"/>
</dbReference>
<dbReference type="Pfam" id="PF11976">
    <property type="entry name" value="Rad60-SLD"/>
    <property type="match status" value="1"/>
</dbReference>
<organism evidence="8 9">
    <name type="scientific">Pichia kudriavzevii</name>
    <name type="common">Yeast</name>
    <name type="synonym">Issatchenkia orientalis</name>
    <dbReference type="NCBI Taxonomy" id="4909"/>
    <lineage>
        <taxon>Eukaryota</taxon>
        <taxon>Fungi</taxon>
        <taxon>Dikarya</taxon>
        <taxon>Ascomycota</taxon>
        <taxon>Saccharomycotina</taxon>
        <taxon>Pichiomycetes</taxon>
        <taxon>Pichiales</taxon>
        <taxon>Pichiaceae</taxon>
        <taxon>Pichia</taxon>
    </lineage>
</organism>
<accession>A0A099NUS8</accession>
<dbReference type="InterPro" id="IPR036938">
    <property type="entry name" value="PAP2/HPO_sf"/>
</dbReference>
<proteinExistence type="inferred from homology"/>
<comment type="caution">
    <text evidence="8">The sequence shown here is derived from an EMBL/GenBank/DDBJ whole genome shotgun (WGS) entry which is preliminary data.</text>
</comment>
<evidence type="ECO:0000313" key="9">
    <source>
        <dbReference type="Proteomes" id="UP000029867"/>
    </source>
</evidence>
<dbReference type="VEuPathDB" id="FungiDB:C5L36_0A09780"/>
<dbReference type="SUPFAM" id="SSF48317">
    <property type="entry name" value="Acid phosphatase/Vanadium-dependent haloperoxidase"/>
    <property type="match status" value="1"/>
</dbReference>
<keyword evidence="4 6" id="KW-1133">Transmembrane helix</keyword>
<dbReference type="GO" id="GO:0006644">
    <property type="term" value="P:phospholipid metabolic process"/>
    <property type="evidence" value="ECO:0007669"/>
    <property type="project" value="InterPro"/>
</dbReference>
<dbReference type="AlphaFoldDB" id="A0A099NUS8"/>
<feature type="domain" description="Ubiquitin-like" evidence="7">
    <location>
        <begin position="266"/>
        <end position="342"/>
    </location>
</feature>
<dbReference type="GO" id="GO:0008195">
    <property type="term" value="F:phosphatidate phosphatase activity"/>
    <property type="evidence" value="ECO:0007669"/>
    <property type="project" value="TreeGrafter"/>
</dbReference>
<comment type="similarity">
    <text evidence="2">Belongs to the PA-phosphatase related phosphoesterase family.</text>
</comment>
<feature type="transmembrane region" description="Helical" evidence="6">
    <location>
        <begin position="96"/>
        <end position="118"/>
    </location>
</feature>
<evidence type="ECO:0000313" key="8">
    <source>
        <dbReference type="EMBL" id="KGK36583.1"/>
    </source>
</evidence>
<dbReference type="SMART" id="SM00014">
    <property type="entry name" value="acidPPc"/>
    <property type="match status" value="1"/>
</dbReference>
<dbReference type="Pfam" id="PF01569">
    <property type="entry name" value="PAP2"/>
    <property type="match status" value="1"/>
</dbReference>
<protein>
    <recommendedName>
        <fullName evidence="7">Ubiquitin-like domain-containing protein</fullName>
    </recommendedName>
</protein>
<reference evidence="9" key="1">
    <citation type="journal article" date="2014" name="Microb. Cell Fact.">
        <title>Exploiting Issatchenkia orientalis SD108 for succinic acid production.</title>
        <authorList>
            <person name="Xiao H."/>
            <person name="Shao Z."/>
            <person name="Jiang Y."/>
            <person name="Dole S."/>
            <person name="Zhao H."/>
        </authorList>
    </citation>
    <scope>NUCLEOTIDE SEQUENCE [LARGE SCALE GENOMIC DNA]</scope>
    <source>
        <strain evidence="9">SD108</strain>
    </source>
</reference>
<evidence type="ECO:0000256" key="3">
    <source>
        <dbReference type="ARBA" id="ARBA00022692"/>
    </source>
</evidence>
<evidence type="ECO:0000256" key="6">
    <source>
        <dbReference type="SAM" id="Phobius"/>
    </source>
</evidence>
<dbReference type="InterPro" id="IPR029071">
    <property type="entry name" value="Ubiquitin-like_domsf"/>
</dbReference>